<proteinExistence type="predicted"/>
<dbReference type="InterPro" id="IPR047794">
    <property type="entry name" value="C45_proenzyme-like"/>
</dbReference>
<dbReference type="RefSeq" id="WP_138604146.1">
    <property type="nucleotide sequence ID" value="NZ_VCIA01000001.1"/>
</dbReference>
<evidence type="ECO:0000259" key="1">
    <source>
        <dbReference type="Pfam" id="PF03417"/>
    </source>
</evidence>
<protein>
    <recommendedName>
        <fullName evidence="1">Peptidase C45 hydrolase domain-containing protein</fullName>
    </recommendedName>
</protein>
<gene>
    <name evidence="2" type="ORF">FFL34_15035</name>
</gene>
<organism evidence="2 3">
    <name type="scientific">Lentibacillus cibarius</name>
    <dbReference type="NCBI Taxonomy" id="2583219"/>
    <lineage>
        <taxon>Bacteria</taxon>
        <taxon>Bacillati</taxon>
        <taxon>Bacillota</taxon>
        <taxon>Bacilli</taxon>
        <taxon>Bacillales</taxon>
        <taxon>Bacillaceae</taxon>
        <taxon>Lentibacillus</taxon>
    </lineage>
</organism>
<dbReference type="OrthoDB" id="8109453at2"/>
<comment type="caution">
    <text evidence="2">The sequence shown here is derived from an EMBL/GenBank/DDBJ whole genome shotgun (WGS) entry which is preliminary data.</text>
</comment>
<dbReference type="Gene3D" id="1.10.10.2120">
    <property type="match status" value="1"/>
</dbReference>
<dbReference type="PANTHER" id="PTHR34180:SF1">
    <property type="entry name" value="BETA-ALANYL-DOPAMINE_CARCININE HYDROLASE"/>
    <property type="match status" value="1"/>
</dbReference>
<dbReference type="Proteomes" id="UP000306980">
    <property type="component" value="Unassembled WGS sequence"/>
</dbReference>
<dbReference type="PANTHER" id="PTHR34180">
    <property type="entry name" value="PEPTIDASE C45"/>
    <property type="match status" value="1"/>
</dbReference>
<feature type="domain" description="Peptidase C45 hydrolase" evidence="1">
    <location>
        <begin position="115"/>
        <end position="345"/>
    </location>
</feature>
<dbReference type="Pfam" id="PF03417">
    <property type="entry name" value="AAT"/>
    <property type="match status" value="1"/>
</dbReference>
<evidence type="ECO:0000313" key="2">
    <source>
        <dbReference type="EMBL" id="TMN23255.1"/>
    </source>
</evidence>
<name>A0A5S3QN64_9BACI</name>
<dbReference type="EMBL" id="VCIA01000001">
    <property type="protein sequence ID" value="TMN23255.1"/>
    <property type="molecule type" value="Genomic_DNA"/>
</dbReference>
<dbReference type="InterPro" id="IPR005079">
    <property type="entry name" value="Peptidase_C45_hydrolase"/>
</dbReference>
<dbReference type="NCBIfam" id="NF040521">
    <property type="entry name" value="C45_proenzyme"/>
    <property type="match status" value="1"/>
</dbReference>
<sequence>MKALYLSGTAFDIGKQHGTQAKEEVHHSLDSYERLFWYEANMKWKHAIELGKLHLDYIEKTNIALLDEMEGIAKGASVSFHDILALNARSEIALTNNKSDGCTSVALMPTIAESAFLGQTWDWRASQSKSLIFTNIKQNDAPEINMVTEGGIIGKIGLNAYGLGVCLNALRANMKSNKLPVHLGLREILNSIDLNEALEKIRDQKIASSANFLIAQCDKSGAKATNVEISPVGEDRKTTRDNFLYHTNHFCSARLVDQIGKEKLNTTENTFYRASRIKKLINNTINDKKIITTDIIRQWFSDHEHYPNSICRHMEEDSSEYTSTVTAFSIIMDLNKHNLYLMEGQACNPSEIANFHFN</sequence>
<dbReference type="Gene3D" id="3.60.60.10">
    <property type="entry name" value="Penicillin V Acylase, Chain A"/>
    <property type="match status" value="1"/>
</dbReference>
<dbReference type="InterPro" id="IPR047801">
    <property type="entry name" value="Peptidase_C45"/>
</dbReference>
<reference evidence="2 3" key="1">
    <citation type="submission" date="2019-05" db="EMBL/GenBank/DDBJ databases">
        <title>Genomic analysis of Lentibacillus sp. NKC220-2.</title>
        <authorList>
            <person name="Oh Y.J."/>
        </authorList>
    </citation>
    <scope>NUCLEOTIDE SEQUENCE [LARGE SCALE GENOMIC DNA]</scope>
    <source>
        <strain evidence="2 3">NKC220-2</strain>
    </source>
</reference>
<dbReference type="AlphaFoldDB" id="A0A5S3QN64"/>
<evidence type="ECO:0000313" key="3">
    <source>
        <dbReference type="Proteomes" id="UP000306980"/>
    </source>
</evidence>
<accession>A0A5S3QN64</accession>